<dbReference type="Proteomes" id="UP000595140">
    <property type="component" value="Unassembled WGS sequence"/>
</dbReference>
<reference evidence="2 3" key="1">
    <citation type="submission" date="2018-04" db="EMBL/GenBank/DDBJ databases">
        <authorList>
            <person name="Vogel A."/>
        </authorList>
    </citation>
    <scope>NUCLEOTIDE SEQUENCE [LARGE SCALE GENOMIC DNA]</scope>
</reference>
<name>A0A484KF15_9ASTE</name>
<proteinExistence type="predicted"/>
<evidence type="ECO:0000313" key="2">
    <source>
        <dbReference type="EMBL" id="VFQ63960.1"/>
    </source>
</evidence>
<keyword evidence="1" id="KW-0812">Transmembrane</keyword>
<keyword evidence="1" id="KW-1133">Transmembrane helix</keyword>
<feature type="transmembrane region" description="Helical" evidence="1">
    <location>
        <begin position="20"/>
        <end position="40"/>
    </location>
</feature>
<dbReference type="EMBL" id="OOIL02000347">
    <property type="protein sequence ID" value="VFQ63960.1"/>
    <property type="molecule type" value="Genomic_DNA"/>
</dbReference>
<organism evidence="2 3">
    <name type="scientific">Cuscuta campestris</name>
    <dbReference type="NCBI Taxonomy" id="132261"/>
    <lineage>
        <taxon>Eukaryota</taxon>
        <taxon>Viridiplantae</taxon>
        <taxon>Streptophyta</taxon>
        <taxon>Embryophyta</taxon>
        <taxon>Tracheophyta</taxon>
        <taxon>Spermatophyta</taxon>
        <taxon>Magnoliopsida</taxon>
        <taxon>eudicotyledons</taxon>
        <taxon>Gunneridae</taxon>
        <taxon>Pentapetalae</taxon>
        <taxon>asterids</taxon>
        <taxon>lamiids</taxon>
        <taxon>Solanales</taxon>
        <taxon>Convolvulaceae</taxon>
        <taxon>Cuscuteae</taxon>
        <taxon>Cuscuta</taxon>
        <taxon>Cuscuta subgen. Grammica</taxon>
        <taxon>Cuscuta sect. Cleistogrammica</taxon>
    </lineage>
</organism>
<evidence type="ECO:0000256" key="1">
    <source>
        <dbReference type="SAM" id="Phobius"/>
    </source>
</evidence>
<gene>
    <name evidence="2" type="ORF">CCAM_LOCUS5736</name>
</gene>
<sequence length="76" mass="8818">MCFAEHRPTSKHLHPLFPRVASPAVAIVAIIFLSSLRAWVATDGKKEEQRFFDFEFEFFNKSRLVVVHMSIVRIKS</sequence>
<keyword evidence="3" id="KW-1185">Reference proteome</keyword>
<evidence type="ECO:0000313" key="3">
    <source>
        <dbReference type="Proteomes" id="UP000595140"/>
    </source>
</evidence>
<protein>
    <submittedName>
        <fullName evidence="2">Uncharacterized protein</fullName>
    </submittedName>
</protein>
<dbReference type="AlphaFoldDB" id="A0A484KF15"/>
<keyword evidence="1" id="KW-0472">Membrane</keyword>
<accession>A0A484KF15</accession>